<feature type="transmembrane region" description="Helical" evidence="1">
    <location>
        <begin position="64"/>
        <end position="87"/>
    </location>
</feature>
<feature type="transmembrane region" description="Helical" evidence="1">
    <location>
        <begin position="323"/>
        <end position="342"/>
    </location>
</feature>
<evidence type="ECO:0000313" key="2">
    <source>
        <dbReference type="EMBL" id="KAH7231079.1"/>
    </source>
</evidence>
<dbReference type="OrthoDB" id="4582561at2759"/>
<feature type="transmembrane region" description="Helical" evidence="1">
    <location>
        <begin position="108"/>
        <end position="127"/>
    </location>
</feature>
<sequence length="396" mass="44185">MRDINIRAMGATPNCTRLLSLGDFNEYIGQLRTETNFVTSNLTLCRKEICITIWGDGNPDISGIGISIGYVLEITLGVGLAATAMTTRTKRGRKWAFLQFVTSAGLEAFFDFAIYFALSIIIASIVVLVNKDFGVSTSGFGASEAEIALAMSVTCVLPLIYPVGLLPAHQSHPEHSQESASDRSRESKRNSYNFRLLLFSLLAVLFFYPFVSQAIHNWAPSRIGKGKGPGGETLVTNEEFKRVQEMCFGTVNYLAFWESQLLAATEMAASLLIYLFMIWHLITAHIQRMDSGEEDIGGITGGWLLIKERMETIWKRSKPLRTLYLLIPAALDGILLYCIFRLRNIQAQMAQGLGRQYAGNEWGFGQIVSIVMFVPVLMDMAFTGWTYRILVLPRLK</sequence>
<proteinExistence type="predicted"/>
<feature type="transmembrane region" description="Helical" evidence="1">
    <location>
        <begin position="261"/>
        <end position="282"/>
    </location>
</feature>
<evidence type="ECO:0000256" key="1">
    <source>
        <dbReference type="SAM" id="Phobius"/>
    </source>
</evidence>
<comment type="caution">
    <text evidence="2">The sequence shown here is derived from an EMBL/GenBank/DDBJ whole genome shotgun (WGS) entry which is preliminary data.</text>
</comment>
<reference evidence="2" key="1">
    <citation type="journal article" date="2021" name="Nat. Commun.">
        <title>Genetic determinants of endophytism in the Arabidopsis root mycobiome.</title>
        <authorList>
            <person name="Mesny F."/>
            <person name="Miyauchi S."/>
            <person name="Thiergart T."/>
            <person name="Pickel B."/>
            <person name="Atanasova L."/>
            <person name="Karlsson M."/>
            <person name="Huettel B."/>
            <person name="Barry K.W."/>
            <person name="Haridas S."/>
            <person name="Chen C."/>
            <person name="Bauer D."/>
            <person name="Andreopoulos W."/>
            <person name="Pangilinan J."/>
            <person name="LaButti K."/>
            <person name="Riley R."/>
            <person name="Lipzen A."/>
            <person name="Clum A."/>
            <person name="Drula E."/>
            <person name="Henrissat B."/>
            <person name="Kohler A."/>
            <person name="Grigoriev I.V."/>
            <person name="Martin F.M."/>
            <person name="Hacquard S."/>
        </authorList>
    </citation>
    <scope>NUCLEOTIDE SEQUENCE</scope>
    <source>
        <strain evidence="2">MPI-SDFR-AT-0068</strain>
    </source>
</reference>
<feature type="transmembrane region" description="Helical" evidence="1">
    <location>
        <begin position="192"/>
        <end position="211"/>
    </location>
</feature>
<gene>
    <name evidence="2" type="ORF">BKA59DRAFT_447691</name>
</gene>
<dbReference type="Proteomes" id="UP000813427">
    <property type="component" value="Unassembled WGS sequence"/>
</dbReference>
<organism evidence="2 3">
    <name type="scientific">Fusarium tricinctum</name>
    <dbReference type="NCBI Taxonomy" id="61284"/>
    <lineage>
        <taxon>Eukaryota</taxon>
        <taxon>Fungi</taxon>
        <taxon>Dikarya</taxon>
        <taxon>Ascomycota</taxon>
        <taxon>Pezizomycotina</taxon>
        <taxon>Sordariomycetes</taxon>
        <taxon>Hypocreomycetidae</taxon>
        <taxon>Hypocreales</taxon>
        <taxon>Nectriaceae</taxon>
        <taxon>Fusarium</taxon>
        <taxon>Fusarium tricinctum species complex</taxon>
    </lineage>
</organism>
<keyword evidence="1" id="KW-0472">Membrane</keyword>
<keyword evidence="3" id="KW-1185">Reference proteome</keyword>
<feature type="transmembrane region" description="Helical" evidence="1">
    <location>
        <begin position="147"/>
        <end position="166"/>
    </location>
</feature>
<keyword evidence="1" id="KW-1133">Transmembrane helix</keyword>
<evidence type="ECO:0000313" key="3">
    <source>
        <dbReference type="Proteomes" id="UP000813427"/>
    </source>
</evidence>
<feature type="transmembrane region" description="Helical" evidence="1">
    <location>
        <begin position="362"/>
        <end position="387"/>
    </location>
</feature>
<name>A0A8K0RM48_9HYPO</name>
<dbReference type="EMBL" id="JAGPXF010000009">
    <property type="protein sequence ID" value="KAH7231079.1"/>
    <property type="molecule type" value="Genomic_DNA"/>
</dbReference>
<accession>A0A8K0RM48</accession>
<dbReference type="AlphaFoldDB" id="A0A8K0RM48"/>
<protein>
    <submittedName>
        <fullName evidence="2">Uncharacterized protein</fullName>
    </submittedName>
</protein>
<keyword evidence="1" id="KW-0812">Transmembrane</keyword>